<evidence type="ECO:0000259" key="1">
    <source>
        <dbReference type="Pfam" id="PF13712"/>
    </source>
</evidence>
<proteinExistence type="predicted"/>
<dbReference type="EMBL" id="BFAV01000102">
    <property type="protein sequence ID" value="GBF33415.1"/>
    <property type="molecule type" value="Genomic_DNA"/>
</dbReference>
<sequence>METVAFITCVNDKSLYDKCCGYIHVLDKTGFAFEMVSVANNYSLPAAYNEGMRKSKAKYKIYLHQDTFILDANFLHHIDNIFKINPGIGMIGVMGGRHLSIEKNPMLVWDCRESWGAIFHFVHQRADQGLNPMGVYDWVHFIDGCIMVTQYDIPWREDILQGFHFYDLSQSLEFWKRGYAVVVPRQETPWVAHMATSGVTYPDYGRLRQRFIQEYNQFLIPPEPKARTSLLTYKGKLYRFKI</sequence>
<dbReference type="InterPro" id="IPR029044">
    <property type="entry name" value="Nucleotide-diphossugar_trans"/>
</dbReference>
<comment type="caution">
    <text evidence="2">The sequence shown here is derived from an EMBL/GenBank/DDBJ whole genome shotgun (WGS) entry which is preliminary data.</text>
</comment>
<keyword evidence="3" id="KW-1185">Reference proteome</keyword>
<evidence type="ECO:0000313" key="3">
    <source>
        <dbReference type="Proteomes" id="UP000239549"/>
    </source>
</evidence>
<dbReference type="SUPFAM" id="SSF53448">
    <property type="entry name" value="Nucleotide-diphospho-sugar transferases"/>
    <property type="match status" value="1"/>
</dbReference>
<dbReference type="OrthoDB" id="176403at2"/>
<feature type="domain" description="Streptomycin biosynthesis protein StrF" evidence="1">
    <location>
        <begin position="5"/>
        <end position="215"/>
    </location>
</feature>
<protein>
    <submittedName>
        <fullName evidence="2">Streptomycin biosynthesis StrF domain protein</fullName>
    </submittedName>
</protein>
<dbReference type="Proteomes" id="UP000239549">
    <property type="component" value="Unassembled WGS sequence"/>
</dbReference>
<gene>
    <name evidence="2" type="ORF">DCCM_2516</name>
</gene>
<dbReference type="RefSeq" id="WP_104371817.1">
    <property type="nucleotide sequence ID" value="NZ_BFAV01000102.1"/>
</dbReference>
<organism evidence="2 3">
    <name type="scientific">Desulfocucumis palustris</name>
    <dbReference type="NCBI Taxonomy" id="1898651"/>
    <lineage>
        <taxon>Bacteria</taxon>
        <taxon>Bacillati</taxon>
        <taxon>Bacillota</taxon>
        <taxon>Clostridia</taxon>
        <taxon>Eubacteriales</taxon>
        <taxon>Desulfocucumaceae</taxon>
        <taxon>Desulfocucumis</taxon>
    </lineage>
</organism>
<dbReference type="Gene3D" id="3.90.550.10">
    <property type="entry name" value="Spore Coat Polysaccharide Biosynthesis Protein SpsA, Chain A"/>
    <property type="match status" value="1"/>
</dbReference>
<evidence type="ECO:0000313" key="2">
    <source>
        <dbReference type="EMBL" id="GBF33415.1"/>
    </source>
</evidence>
<dbReference type="AlphaFoldDB" id="A0A2L2XB36"/>
<dbReference type="Pfam" id="PF13712">
    <property type="entry name" value="Glyco_tranf_2_5"/>
    <property type="match status" value="1"/>
</dbReference>
<accession>A0A2L2XB36</accession>
<name>A0A2L2XB36_9FIRM</name>
<reference evidence="3" key="1">
    <citation type="submission" date="2018-02" db="EMBL/GenBank/DDBJ databases">
        <title>Genome sequence of Desulfocucumis palustris strain NAW-5.</title>
        <authorList>
            <person name="Watanabe M."/>
            <person name="Kojima H."/>
            <person name="Fukui M."/>
        </authorList>
    </citation>
    <scope>NUCLEOTIDE SEQUENCE [LARGE SCALE GENOMIC DNA]</scope>
    <source>
        <strain evidence="3">NAW-5</strain>
    </source>
</reference>
<dbReference type="InterPro" id="IPR059123">
    <property type="entry name" value="StrF_dom"/>
</dbReference>